<dbReference type="SUPFAM" id="SSF144091">
    <property type="entry name" value="Rhomboid-like"/>
    <property type="match status" value="1"/>
</dbReference>
<dbReference type="InterPro" id="IPR022764">
    <property type="entry name" value="Peptidase_S54_rhomboid_dom"/>
</dbReference>
<dbReference type="Proteomes" id="UP000219467">
    <property type="component" value="Unassembled WGS sequence"/>
</dbReference>
<sequence length="243" mass="26477">MIARLRPILRDALPPLRQAALLYGLCALCILIEIVLQAGDRHWLASPRLRQTVYEYAGFWPGLMGPWQPNYPLQPWVMFLSHAVLHGGLLHLIFNMATLFSLGLPVQDRVGQRGLGLLLLASVLSGGLGYGLLTNSPSPMVGASGGLFGLAGGLLAWNYIDRFASARKLWPVLRATLLLVAMNVALWWLMQGHLAWQTHLGGFIGGWLAALLIDPSSRNEREEKQLAGTDPGTSSNDTNPLNG</sequence>
<name>A0A285D3K6_9RHOB</name>
<feature type="transmembrane region" description="Helical" evidence="8">
    <location>
        <begin position="20"/>
        <end position="39"/>
    </location>
</feature>
<dbReference type="PANTHER" id="PTHR43731">
    <property type="entry name" value="RHOMBOID PROTEASE"/>
    <property type="match status" value="1"/>
</dbReference>
<dbReference type="GO" id="GO:0004252">
    <property type="term" value="F:serine-type endopeptidase activity"/>
    <property type="evidence" value="ECO:0007669"/>
    <property type="project" value="InterPro"/>
</dbReference>
<dbReference type="Pfam" id="PF01694">
    <property type="entry name" value="Rhomboid"/>
    <property type="match status" value="1"/>
</dbReference>
<evidence type="ECO:0000313" key="11">
    <source>
        <dbReference type="Proteomes" id="UP000219467"/>
    </source>
</evidence>
<evidence type="ECO:0000256" key="3">
    <source>
        <dbReference type="ARBA" id="ARBA00022692"/>
    </source>
</evidence>
<dbReference type="InterPro" id="IPR035952">
    <property type="entry name" value="Rhomboid-like_sf"/>
</dbReference>
<feature type="transmembrane region" description="Helical" evidence="8">
    <location>
        <begin position="76"/>
        <end position="102"/>
    </location>
</feature>
<feature type="region of interest" description="Disordered" evidence="7">
    <location>
        <begin position="219"/>
        <end position="243"/>
    </location>
</feature>
<dbReference type="Gene3D" id="1.20.1540.10">
    <property type="entry name" value="Rhomboid-like"/>
    <property type="match status" value="1"/>
</dbReference>
<dbReference type="RefSeq" id="WP_097031622.1">
    <property type="nucleotide sequence ID" value="NZ_OAOQ01000021.1"/>
</dbReference>
<evidence type="ECO:0000256" key="6">
    <source>
        <dbReference type="ARBA" id="ARBA00023136"/>
    </source>
</evidence>
<comment type="subcellular location">
    <subcellularLocation>
        <location evidence="1">Membrane</location>
        <topology evidence="1">Multi-pass membrane protein</topology>
    </subcellularLocation>
</comment>
<evidence type="ECO:0000256" key="5">
    <source>
        <dbReference type="ARBA" id="ARBA00022989"/>
    </source>
</evidence>
<feature type="transmembrane region" description="Helical" evidence="8">
    <location>
        <begin position="196"/>
        <end position="213"/>
    </location>
</feature>
<dbReference type="OrthoDB" id="9797190at2"/>
<evidence type="ECO:0000259" key="9">
    <source>
        <dbReference type="Pfam" id="PF01694"/>
    </source>
</evidence>
<protein>
    <submittedName>
        <fullName evidence="10">Membrane associated rhomboid family serine protease</fullName>
    </submittedName>
</protein>
<dbReference type="InterPro" id="IPR050925">
    <property type="entry name" value="Rhomboid_protease_S54"/>
</dbReference>
<evidence type="ECO:0000256" key="4">
    <source>
        <dbReference type="ARBA" id="ARBA00022801"/>
    </source>
</evidence>
<feature type="transmembrane region" description="Helical" evidence="8">
    <location>
        <begin position="114"/>
        <end position="133"/>
    </location>
</feature>
<feature type="transmembrane region" description="Helical" evidence="8">
    <location>
        <begin position="139"/>
        <end position="160"/>
    </location>
</feature>
<proteinExistence type="inferred from homology"/>
<evidence type="ECO:0000256" key="1">
    <source>
        <dbReference type="ARBA" id="ARBA00004141"/>
    </source>
</evidence>
<organism evidence="10 11">
    <name type="scientific">Cereibacter ovatus</name>
    <dbReference type="NCBI Taxonomy" id="439529"/>
    <lineage>
        <taxon>Bacteria</taxon>
        <taxon>Pseudomonadati</taxon>
        <taxon>Pseudomonadota</taxon>
        <taxon>Alphaproteobacteria</taxon>
        <taxon>Rhodobacterales</taxon>
        <taxon>Paracoccaceae</taxon>
        <taxon>Cereibacter</taxon>
    </lineage>
</organism>
<evidence type="ECO:0000256" key="8">
    <source>
        <dbReference type="SAM" id="Phobius"/>
    </source>
</evidence>
<keyword evidence="4" id="KW-0378">Hydrolase</keyword>
<dbReference type="EMBL" id="OAOQ01000021">
    <property type="protein sequence ID" value="SNX74275.1"/>
    <property type="molecule type" value="Genomic_DNA"/>
</dbReference>
<evidence type="ECO:0000313" key="10">
    <source>
        <dbReference type="EMBL" id="SNX74275.1"/>
    </source>
</evidence>
<accession>A0A285D3K6</accession>
<keyword evidence="3 8" id="KW-0812">Transmembrane</keyword>
<feature type="domain" description="Peptidase S54 rhomboid" evidence="9">
    <location>
        <begin position="76"/>
        <end position="212"/>
    </location>
</feature>
<dbReference type="GO" id="GO:0016020">
    <property type="term" value="C:membrane"/>
    <property type="evidence" value="ECO:0007669"/>
    <property type="project" value="UniProtKB-SubCell"/>
</dbReference>
<keyword evidence="5 8" id="KW-1133">Transmembrane helix</keyword>
<dbReference type="GO" id="GO:0006508">
    <property type="term" value="P:proteolysis"/>
    <property type="evidence" value="ECO:0007669"/>
    <property type="project" value="UniProtKB-KW"/>
</dbReference>
<feature type="transmembrane region" description="Helical" evidence="8">
    <location>
        <begin position="172"/>
        <end position="190"/>
    </location>
</feature>
<keyword evidence="6 8" id="KW-0472">Membrane</keyword>
<comment type="similarity">
    <text evidence="2">Belongs to the peptidase S54 family.</text>
</comment>
<dbReference type="AlphaFoldDB" id="A0A285D3K6"/>
<keyword evidence="11" id="KW-1185">Reference proteome</keyword>
<feature type="compositionally biased region" description="Polar residues" evidence="7">
    <location>
        <begin position="231"/>
        <end position="243"/>
    </location>
</feature>
<reference evidence="11" key="1">
    <citation type="submission" date="2017-08" db="EMBL/GenBank/DDBJ databases">
        <authorList>
            <person name="Varghese N."/>
            <person name="Submissions S."/>
        </authorList>
    </citation>
    <scope>NUCLEOTIDE SEQUENCE [LARGE SCALE GENOMIC DNA]</scope>
    <source>
        <strain evidence="11">JA234</strain>
    </source>
</reference>
<evidence type="ECO:0000256" key="7">
    <source>
        <dbReference type="SAM" id="MobiDB-lite"/>
    </source>
</evidence>
<dbReference type="PANTHER" id="PTHR43731:SF14">
    <property type="entry name" value="PRESENILIN-ASSOCIATED RHOMBOID-LIKE PROTEIN, MITOCHONDRIAL"/>
    <property type="match status" value="1"/>
</dbReference>
<keyword evidence="10" id="KW-0645">Protease</keyword>
<gene>
    <name evidence="10" type="ORF">SAMN05878503_12115</name>
</gene>
<evidence type="ECO:0000256" key="2">
    <source>
        <dbReference type="ARBA" id="ARBA00009045"/>
    </source>
</evidence>